<dbReference type="GO" id="GO:0003682">
    <property type="term" value="F:chromatin binding"/>
    <property type="evidence" value="ECO:0007669"/>
    <property type="project" value="TreeGrafter"/>
</dbReference>
<dbReference type="PANTHER" id="PTHR12585:SF73">
    <property type="entry name" value="SISTER CHROMATID COHESION 1 PROTEIN 2"/>
    <property type="match status" value="1"/>
</dbReference>
<proteinExistence type="inferred from homology"/>
<dbReference type="EMBL" id="JAKOGI010000420">
    <property type="protein sequence ID" value="KAJ8435340.1"/>
    <property type="molecule type" value="Genomic_DNA"/>
</dbReference>
<accession>A0A9Q1K2M9</accession>
<name>A0A9Q1K2M9_9CARY</name>
<dbReference type="GO" id="GO:1990414">
    <property type="term" value="P:replication-born double-strand break repair via sister chromatid exchange"/>
    <property type="evidence" value="ECO:0007669"/>
    <property type="project" value="TreeGrafter"/>
</dbReference>
<organism evidence="7 8">
    <name type="scientific">Carnegiea gigantea</name>
    <dbReference type="NCBI Taxonomy" id="171969"/>
    <lineage>
        <taxon>Eukaryota</taxon>
        <taxon>Viridiplantae</taxon>
        <taxon>Streptophyta</taxon>
        <taxon>Embryophyta</taxon>
        <taxon>Tracheophyta</taxon>
        <taxon>Spermatophyta</taxon>
        <taxon>Magnoliopsida</taxon>
        <taxon>eudicotyledons</taxon>
        <taxon>Gunneridae</taxon>
        <taxon>Pentapetalae</taxon>
        <taxon>Caryophyllales</taxon>
        <taxon>Cactineae</taxon>
        <taxon>Cactaceae</taxon>
        <taxon>Cactoideae</taxon>
        <taxon>Echinocereeae</taxon>
        <taxon>Carnegiea</taxon>
    </lineage>
</organism>
<dbReference type="OrthoDB" id="10071381at2759"/>
<comment type="caution">
    <text evidence="7">The sequence shown here is derived from an EMBL/GenBank/DDBJ whole genome shotgun (WGS) entry which is preliminary data.</text>
</comment>
<evidence type="ECO:0000256" key="3">
    <source>
        <dbReference type="ARBA" id="ARBA00023242"/>
    </source>
</evidence>
<evidence type="ECO:0000256" key="4">
    <source>
        <dbReference type="SAM" id="MobiDB-lite"/>
    </source>
</evidence>
<dbReference type="InterPro" id="IPR006910">
    <property type="entry name" value="Rad21_Rec8_N"/>
</dbReference>
<dbReference type="Proteomes" id="UP001153076">
    <property type="component" value="Unassembled WGS sequence"/>
</dbReference>
<sequence length="602" mass="67913">MIHKIDSTPSIYSSIRPKPLEQLDKILLEGLNSVTYRILAYLLLGLVRIYSRKVEYLFQDCHGTVSAINRFSVGKKVIPFRDLVRSSNSIVLPERYELDAFQLDVADAACGGYTARSEDIILQDDREDVPGPWSSDKNLFDNEVSPHLDKNYNAQTSSGISRHQQACSSLETPDKVAADRETSTNAYTPPDIVLSSHQMDKDMEVSYPDHVKTFQTGKEKLRELRFTQEESMDIDMICGSDVELLNLINEYQEQKADDGDVDNLEKVTLEEHDHVTLKDKEMPSIIERTPNSEVPDTAELLAVHTPPKESIQRPLKRKCIIDETLVLDNQAMKQAINNAIDLVCKRRKAPHTVIDIWRFSHIPTLATRNFFEPLIPCEYISFYLLICSLCCIGAALEMQYVFYSETTEKTKKSLCPTADPVQTLEVVDKLHDVGSPRSLADGRLAIAPGTPVRCPASARVFASPRAADSDGENLENVYENARKEPSVHEDEEDHSPILMDEMDANEGHNQEPQKSKNGMSARTRTVARHLHQVMQRRKQRGEESVSLLPLLGRRTKAENARLFFEVLVLATGGFVKVKQEKAYDDVVLQETPKIEEALDNCS</sequence>
<dbReference type="GO" id="GO:0007062">
    <property type="term" value="P:sister chromatid cohesion"/>
    <property type="evidence" value="ECO:0007669"/>
    <property type="project" value="InterPro"/>
</dbReference>
<dbReference type="InterPro" id="IPR039781">
    <property type="entry name" value="Rad21/Rec8-like"/>
</dbReference>
<dbReference type="CDD" id="cd21793">
    <property type="entry name" value="Rad21_Rec8_M_AtSYN1-like"/>
    <property type="match status" value="1"/>
</dbReference>
<gene>
    <name evidence="7" type="ORF">Cgig2_024327</name>
</gene>
<feature type="compositionally biased region" description="Basic and acidic residues" evidence="4">
    <location>
        <begin position="172"/>
        <end position="182"/>
    </location>
</feature>
<comment type="subcellular location">
    <subcellularLocation>
        <location evidence="1">Nucleus</location>
    </subcellularLocation>
</comment>
<evidence type="ECO:0000256" key="1">
    <source>
        <dbReference type="ARBA" id="ARBA00004123"/>
    </source>
</evidence>
<evidence type="ECO:0000313" key="8">
    <source>
        <dbReference type="Proteomes" id="UP001153076"/>
    </source>
</evidence>
<feature type="region of interest" description="Disordered" evidence="4">
    <location>
        <begin position="152"/>
        <end position="192"/>
    </location>
</feature>
<protein>
    <recommendedName>
        <fullName evidence="9">Sister chromatid cohesion 1 protein 2</fullName>
    </recommendedName>
</protein>
<dbReference type="InterPro" id="IPR023093">
    <property type="entry name" value="ScpA-like_C"/>
</dbReference>
<reference evidence="7" key="1">
    <citation type="submission" date="2022-04" db="EMBL/GenBank/DDBJ databases">
        <title>Carnegiea gigantea Genome sequencing and assembly v2.</title>
        <authorList>
            <person name="Copetti D."/>
            <person name="Sanderson M.J."/>
            <person name="Burquez A."/>
            <person name="Wojciechowski M.F."/>
        </authorList>
    </citation>
    <scope>NUCLEOTIDE SEQUENCE</scope>
    <source>
        <strain evidence="7">SGP5-SGP5p</strain>
        <tissue evidence="7">Aerial part</tissue>
    </source>
</reference>
<evidence type="ECO:0000259" key="6">
    <source>
        <dbReference type="Pfam" id="PF04825"/>
    </source>
</evidence>
<evidence type="ECO:0000313" key="7">
    <source>
        <dbReference type="EMBL" id="KAJ8435340.1"/>
    </source>
</evidence>
<evidence type="ECO:0008006" key="9">
    <source>
        <dbReference type="Google" id="ProtNLM"/>
    </source>
</evidence>
<keyword evidence="3" id="KW-0539">Nucleus</keyword>
<feature type="domain" description="Rad21/Rec8-like protein N-terminal" evidence="6">
    <location>
        <begin position="32"/>
        <end position="71"/>
    </location>
</feature>
<keyword evidence="8" id="KW-1185">Reference proteome</keyword>
<dbReference type="Pfam" id="PF04825">
    <property type="entry name" value="Rad21_Rec8_N"/>
    <property type="match status" value="1"/>
</dbReference>
<evidence type="ECO:0000256" key="2">
    <source>
        <dbReference type="ARBA" id="ARBA00009870"/>
    </source>
</evidence>
<dbReference type="InterPro" id="IPR036390">
    <property type="entry name" value="WH_DNA-bd_sf"/>
</dbReference>
<feature type="compositionally biased region" description="Polar residues" evidence="4">
    <location>
        <begin position="152"/>
        <end position="171"/>
    </location>
</feature>
<dbReference type="SUPFAM" id="SSF46785">
    <property type="entry name" value="Winged helix' DNA-binding domain"/>
    <property type="match status" value="1"/>
</dbReference>
<dbReference type="PANTHER" id="PTHR12585">
    <property type="entry name" value="SCC1 / RAD21 FAMILY MEMBER"/>
    <property type="match status" value="1"/>
</dbReference>
<dbReference type="InterPro" id="IPR006909">
    <property type="entry name" value="Rad21/Rec8_C_eu"/>
</dbReference>
<dbReference type="AlphaFoldDB" id="A0A9Q1K2M9"/>
<dbReference type="Gene3D" id="1.10.10.580">
    <property type="entry name" value="Structural maintenance of chromosome 1. Chain E"/>
    <property type="match status" value="1"/>
</dbReference>
<dbReference type="GO" id="GO:0008278">
    <property type="term" value="C:cohesin complex"/>
    <property type="evidence" value="ECO:0007669"/>
    <property type="project" value="InterPro"/>
</dbReference>
<feature type="domain" description="Rad21/Rec8-like protein C-terminal eukaryotic" evidence="5">
    <location>
        <begin position="542"/>
        <end position="593"/>
    </location>
</feature>
<dbReference type="GO" id="GO:0005634">
    <property type="term" value="C:nucleus"/>
    <property type="evidence" value="ECO:0007669"/>
    <property type="project" value="UniProtKB-SubCell"/>
</dbReference>
<comment type="similarity">
    <text evidence="2">Belongs to the rad21 family.</text>
</comment>
<dbReference type="Pfam" id="PF04824">
    <property type="entry name" value="Rad21_Rec8"/>
    <property type="match status" value="1"/>
</dbReference>
<evidence type="ECO:0000259" key="5">
    <source>
        <dbReference type="Pfam" id="PF04824"/>
    </source>
</evidence>